<evidence type="ECO:0000313" key="9">
    <source>
        <dbReference type="Proteomes" id="UP000199376"/>
    </source>
</evidence>
<dbReference type="PRINTS" id="PR00368">
    <property type="entry name" value="FADPNR"/>
</dbReference>
<gene>
    <name evidence="8" type="ORF">SAMN05660453_1192</name>
</gene>
<evidence type="ECO:0000256" key="6">
    <source>
        <dbReference type="HAMAP-Rule" id="MF_01685"/>
    </source>
</evidence>
<feature type="binding site" evidence="6">
    <location>
        <position position="47"/>
    </location>
    <ligand>
        <name>FAD</name>
        <dbReference type="ChEBI" id="CHEBI:57692"/>
    </ligand>
</feature>
<feature type="domain" description="FAD/NAD(P)-binding" evidence="7">
    <location>
        <begin position="5"/>
        <end position="309"/>
    </location>
</feature>
<keyword evidence="3 6" id="KW-0274">FAD</keyword>
<dbReference type="PANTHER" id="PTHR48105">
    <property type="entry name" value="THIOREDOXIN REDUCTASE 1-RELATED-RELATED"/>
    <property type="match status" value="1"/>
</dbReference>
<comment type="caution">
    <text evidence="6">Lacks conserved residue(s) required for the propagation of feature annotation.</text>
</comment>
<dbReference type="SUPFAM" id="SSF51905">
    <property type="entry name" value="FAD/NAD(P)-binding domain"/>
    <property type="match status" value="1"/>
</dbReference>
<evidence type="ECO:0000256" key="5">
    <source>
        <dbReference type="ARBA" id="ARBA00023002"/>
    </source>
</evidence>
<dbReference type="Pfam" id="PF07992">
    <property type="entry name" value="Pyr_redox_2"/>
    <property type="match status" value="1"/>
</dbReference>
<feature type="binding site" evidence="6">
    <location>
        <position position="87"/>
    </location>
    <ligand>
        <name>FAD</name>
        <dbReference type="ChEBI" id="CHEBI:57692"/>
    </ligand>
</feature>
<dbReference type="InterPro" id="IPR036188">
    <property type="entry name" value="FAD/NAD-bd_sf"/>
</dbReference>
<dbReference type="RefSeq" id="WP_091502987.1">
    <property type="nucleotide sequence ID" value="NZ_FOLI01000006.1"/>
</dbReference>
<dbReference type="PRINTS" id="PR00469">
    <property type="entry name" value="PNDRDTASEII"/>
</dbReference>
<dbReference type="InterPro" id="IPR050097">
    <property type="entry name" value="Ferredoxin-NADP_redctase_2"/>
</dbReference>
<name>A0A1I1H1I3_9LACO</name>
<evidence type="ECO:0000259" key="7">
    <source>
        <dbReference type="Pfam" id="PF07992"/>
    </source>
</evidence>
<dbReference type="GO" id="GO:0050660">
    <property type="term" value="F:flavin adenine dinucleotide binding"/>
    <property type="evidence" value="ECO:0007669"/>
    <property type="project" value="UniProtKB-UniRule"/>
</dbReference>
<dbReference type="OrthoDB" id="9806179at2"/>
<dbReference type="Proteomes" id="UP000199376">
    <property type="component" value="Unassembled WGS sequence"/>
</dbReference>
<dbReference type="AlphaFoldDB" id="A0A1I1H1I3"/>
<accession>A0A1I1H1I3</accession>
<dbReference type="EC" id="1.18.1.2" evidence="6"/>
<keyword evidence="2 6" id="KW-0285">Flavoprotein</keyword>
<organism evidence="8 9">
    <name type="scientific">Fructobacillus durionis</name>
    <dbReference type="NCBI Taxonomy" id="283737"/>
    <lineage>
        <taxon>Bacteria</taxon>
        <taxon>Bacillati</taxon>
        <taxon>Bacillota</taxon>
        <taxon>Bacilli</taxon>
        <taxon>Lactobacillales</taxon>
        <taxon>Lactobacillaceae</taxon>
        <taxon>Fructobacillus</taxon>
    </lineage>
</organism>
<keyword evidence="5 6" id="KW-0560">Oxidoreductase</keyword>
<evidence type="ECO:0000256" key="1">
    <source>
        <dbReference type="ARBA" id="ARBA00011738"/>
    </source>
</evidence>
<dbReference type="InterPro" id="IPR023753">
    <property type="entry name" value="FAD/NAD-binding_dom"/>
</dbReference>
<keyword evidence="4 6" id="KW-0521">NADP</keyword>
<keyword evidence="9" id="KW-1185">Reference proteome</keyword>
<dbReference type="STRING" id="283737.SAMN05660453_1192"/>
<feature type="binding site" evidence="6">
    <location>
        <position position="122"/>
    </location>
    <ligand>
        <name>FAD</name>
        <dbReference type="ChEBI" id="CHEBI:57692"/>
    </ligand>
</feature>
<dbReference type="InterPro" id="IPR022890">
    <property type="entry name" value="Fd--NADP_Rdtase_type_2"/>
</dbReference>
<dbReference type="GO" id="GO:0050661">
    <property type="term" value="F:NADP binding"/>
    <property type="evidence" value="ECO:0007669"/>
    <property type="project" value="UniProtKB-UniRule"/>
</dbReference>
<protein>
    <recommendedName>
        <fullName evidence="6">Ferredoxin--NADP reductase</fullName>
        <shortName evidence="6">FNR</shortName>
        <shortName evidence="6">Fd-NADP(+) reductase</shortName>
        <ecNumber evidence="6">1.18.1.2</ecNumber>
    </recommendedName>
</protein>
<comment type="similarity">
    <text evidence="6">Belongs to the ferredoxin--NADP reductase type 2 family.</text>
</comment>
<feature type="binding site" evidence="6">
    <location>
        <position position="42"/>
    </location>
    <ligand>
        <name>FAD</name>
        <dbReference type="ChEBI" id="CHEBI:57692"/>
    </ligand>
</feature>
<evidence type="ECO:0000256" key="4">
    <source>
        <dbReference type="ARBA" id="ARBA00022857"/>
    </source>
</evidence>
<reference evidence="8 9" key="1">
    <citation type="submission" date="2016-10" db="EMBL/GenBank/DDBJ databases">
        <authorList>
            <person name="de Groot N.N."/>
        </authorList>
    </citation>
    <scope>NUCLEOTIDE SEQUENCE [LARGE SCALE GENOMIC DNA]</scope>
    <source>
        <strain evidence="8 9">DSM 19113</strain>
    </source>
</reference>
<comment type="subunit">
    <text evidence="1 6">Homodimer.</text>
</comment>
<proteinExistence type="inferred from homology"/>
<dbReference type="HAMAP" id="MF_01685">
    <property type="entry name" value="FENR2"/>
    <property type="match status" value="1"/>
</dbReference>
<feature type="binding site" evidence="6">
    <location>
        <position position="286"/>
    </location>
    <ligand>
        <name>FAD</name>
        <dbReference type="ChEBI" id="CHEBI:57692"/>
    </ligand>
</feature>
<dbReference type="Gene3D" id="3.50.50.60">
    <property type="entry name" value="FAD/NAD(P)-binding domain"/>
    <property type="match status" value="2"/>
</dbReference>
<dbReference type="EMBL" id="FOLI01000006">
    <property type="protein sequence ID" value="SFC15273.1"/>
    <property type="molecule type" value="Genomic_DNA"/>
</dbReference>
<evidence type="ECO:0000256" key="3">
    <source>
        <dbReference type="ARBA" id="ARBA00022827"/>
    </source>
</evidence>
<sequence>MSEMYDIIVVGAGPVGLFAGYYASLRDAKVLLLEAQDTVGGQVTTLYPDKKIWDVAGLAGETGRHLIEGLLKQTKRFDLPIRTGWRLTNLVKDGQSFELEINQGEEKLQAKSVILATGKGAFEPRRLQVENEAELLSEGLSYSAPDLASFAGQRVAVLGGGDSAVDLAAGLADIAKSTHLIHRRDSFRALEQSVKALDDSAVIKKTPFKVDAVKKSGDELLLTLANPKDDGQQEELAVDRLIVQYGFKTAGQAERDWAIDLDWNRAGLLVDDLVKTKQEGLFAVGDLTTYEDHIDLIATGFGQAPAAVNAAIAYYAPEQAGPGHSSSLDIK</sequence>
<feature type="binding site" evidence="6">
    <location>
        <position position="326"/>
    </location>
    <ligand>
        <name>FAD</name>
        <dbReference type="ChEBI" id="CHEBI:57692"/>
    </ligand>
</feature>
<evidence type="ECO:0000256" key="2">
    <source>
        <dbReference type="ARBA" id="ARBA00022630"/>
    </source>
</evidence>
<dbReference type="GO" id="GO:0004324">
    <property type="term" value="F:ferredoxin-NADP+ reductase activity"/>
    <property type="evidence" value="ECO:0007669"/>
    <property type="project" value="UniProtKB-UniRule"/>
</dbReference>
<evidence type="ECO:0000313" key="8">
    <source>
        <dbReference type="EMBL" id="SFC15273.1"/>
    </source>
</evidence>
<comment type="cofactor">
    <cofactor evidence="6">
        <name>FAD</name>
        <dbReference type="ChEBI" id="CHEBI:57692"/>
    </cofactor>
    <text evidence="6">Binds 1 FAD per subunit.</text>
</comment>
<comment type="catalytic activity">
    <reaction evidence="6">
        <text>2 reduced [2Fe-2S]-[ferredoxin] + NADP(+) + H(+) = 2 oxidized [2Fe-2S]-[ferredoxin] + NADPH</text>
        <dbReference type="Rhea" id="RHEA:20125"/>
        <dbReference type="Rhea" id="RHEA-COMP:10000"/>
        <dbReference type="Rhea" id="RHEA-COMP:10001"/>
        <dbReference type="ChEBI" id="CHEBI:15378"/>
        <dbReference type="ChEBI" id="CHEBI:33737"/>
        <dbReference type="ChEBI" id="CHEBI:33738"/>
        <dbReference type="ChEBI" id="CHEBI:57783"/>
        <dbReference type="ChEBI" id="CHEBI:58349"/>
        <dbReference type="EC" id="1.18.1.2"/>
    </reaction>
</comment>
<feature type="binding site" evidence="6">
    <location>
        <position position="34"/>
    </location>
    <ligand>
        <name>FAD</name>
        <dbReference type="ChEBI" id="CHEBI:57692"/>
    </ligand>
</feature>